<evidence type="ECO:0000256" key="1">
    <source>
        <dbReference type="SAM" id="MobiDB-lite"/>
    </source>
</evidence>
<evidence type="ECO:0000313" key="4">
    <source>
        <dbReference type="Proteomes" id="UP000298313"/>
    </source>
</evidence>
<evidence type="ECO:0000256" key="2">
    <source>
        <dbReference type="SAM" id="Phobius"/>
    </source>
</evidence>
<dbReference type="OrthoDB" id="5119626at2"/>
<dbReference type="EMBL" id="SOHH01000095">
    <property type="protein sequence ID" value="TFD73952.1"/>
    <property type="molecule type" value="Genomic_DNA"/>
</dbReference>
<keyword evidence="2" id="KW-0812">Transmembrane</keyword>
<organism evidence="3 4">
    <name type="scientific">Cryobacterium fucosi</name>
    <dbReference type="NCBI Taxonomy" id="1259157"/>
    <lineage>
        <taxon>Bacteria</taxon>
        <taxon>Bacillati</taxon>
        <taxon>Actinomycetota</taxon>
        <taxon>Actinomycetes</taxon>
        <taxon>Micrococcales</taxon>
        <taxon>Microbacteriaceae</taxon>
        <taxon>Cryobacterium</taxon>
    </lineage>
</organism>
<keyword evidence="2" id="KW-1133">Transmembrane helix</keyword>
<keyword evidence="2" id="KW-0472">Membrane</keyword>
<dbReference type="RefSeq" id="WP_134524624.1">
    <property type="nucleotide sequence ID" value="NZ_SOHH01000095.1"/>
</dbReference>
<evidence type="ECO:0000313" key="3">
    <source>
        <dbReference type="EMBL" id="TFD73952.1"/>
    </source>
</evidence>
<feature type="transmembrane region" description="Helical" evidence="2">
    <location>
        <begin position="34"/>
        <end position="56"/>
    </location>
</feature>
<accession>A0A4R9B1J8</accession>
<reference evidence="3 4" key="1">
    <citation type="submission" date="2019-03" db="EMBL/GenBank/DDBJ databases">
        <title>Genomics of glacier-inhabiting Cryobacterium strains.</title>
        <authorList>
            <person name="Liu Q."/>
            <person name="Xin Y.-H."/>
        </authorList>
    </citation>
    <scope>NUCLEOTIDE SEQUENCE [LARGE SCALE GENOMIC DNA]</scope>
    <source>
        <strain evidence="3 4">Hh4</strain>
    </source>
</reference>
<feature type="region of interest" description="Disordered" evidence="1">
    <location>
        <begin position="1"/>
        <end position="25"/>
    </location>
</feature>
<gene>
    <name evidence="3" type="ORF">E3T48_13865</name>
</gene>
<name>A0A4R9B1J8_9MICO</name>
<proteinExistence type="predicted"/>
<protein>
    <submittedName>
        <fullName evidence="3">Uncharacterized protein</fullName>
    </submittedName>
</protein>
<sequence>MPESLMPDASPRSDRPTDKNTPASAQDRARCIRLMLIGAFVGIFAPIAGFLGGTMVGIDDTVGRFGPIFVWLFAGMVVGGIGVAIGVLGALRWVKGKHHLQ</sequence>
<keyword evidence="4" id="KW-1185">Reference proteome</keyword>
<comment type="caution">
    <text evidence="3">The sequence shown here is derived from an EMBL/GenBank/DDBJ whole genome shotgun (WGS) entry which is preliminary data.</text>
</comment>
<feature type="transmembrane region" description="Helical" evidence="2">
    <location>
        <begin position="68"/>
        <end position="91"/>
    </location>
</feature>
<dbReference type="Proteomes" id="UP000298313">
    <property type="component" value="Unassembled WGS sequence"/>
</dbReference>
<dbReference type="AlphaFoldDB" id="A0A4R9B1J8"/>